<evidence type="ECO:0000256" key="3">
    <source>
        <dbReference type="ARBA" id="ARBA00022602"/>
    </source>
</evidence>
<evidence type="ECO:0000259" key="8">
    <source>
        <dbReference type="Pfam" id="PF00432"/>
    </source>
</evidence>
<dbReference type="Pfam" id="PF00432">
    <property type="entry name" value="Prenyltrans"/>
    <property type="match status" value="1"/>
</dbReference>
<dbReference type="InterPro" id="IPR008930">
    <property type="entry name" value="Terpenoid_cyclase/PrenylTrfase"/>
</dbReference>
<evidence type="ECO:0000256" key="6">
    <source>
        <dbReference type="ARBA" id="ARBA00022737"/>
    </source>
</evidence>
<evidence type="ECO:0000313" key="10">
    <source>
        <dbReference type="Proteomes" id="UP001194468"/>
    </source>
</evidence>
<evidence type="ECO:0000313" key="9">
    <source>
        <dbReference type="EMBL" id="KAF8442814.1"/>
    </source>
</evidence>
<dbReference type="InterPro" id="IPR001330">
    <property type="entry name" value="Prenyltrans"/>
</dbReference>
<evidence type="ECO:0000256" key="5">
    <source>
        <dbReference type="ARBA" id="ARBA00022723"/>
    </source>
</evidence>
<comment type="cofactor">
    <cofactor evidence="1">
        <name>Zn(2+)</name>
        <dbReference type="ChEBI" id="CHEBI:29105"/>
    </cofactor>
</comment>
<reference evidence="9" key="1">
    <citation type="submission" date="2019-10" db="EMBL/GenBank/DDBJ databases">
        <authorList>
            <consortium name="DOE Joint Genome Institute"/>
            <person name="Kuo A."/>
            <person name="Miyauchi S."/>
            <person name="Kiss E."/>
            <person name="Drula E."/>
            <person name="Kohler A."/>
            <person name="Sanchez-Garcia M."/>
            <person name="Andreopoulos B."/>
            <person name="Barry K.W."/>
            <person name="Bonito G."/>
            <person name="Buee M."/>
            <person name="Carver A."/>
            <person name="Chen C."/>
            <person name="Cichocki N."/>
            <person name="Clum A."/>
            <person name="Culley D."/>
            <person name="Crous P.W."/>
            <person name="Fauchery L."/>
            <person name="Girlanda M."/>
            <person name="Hayes R."/>
            <person name="Keri Z."/>
            <person name="LaButti K."/>
            <person name="Lipzen A."/>
            <person name="Lombard V."/>
            <person name="Magnuson J."/>
            <person name="Maillard F."/>
            <person name="Morin E."/>
            <person name="Murat C."/>
            <person name="Nolan M."/>
            <person name="Ohm R."/>
            <person name="Pangilinan J."/>
            <person name="Pereira M."/>
            <person name="Perotto S."/>
            <person name="Peter M."/>
            <person name="Riley R."/>
            <person name="Sitrit Y."/>
            <person name="Stielow B."/>
            <person name="Szollosi G."/>
            <person name="Zifcakova L."/>
            <person name="Stursova M."/>
            <person name="Spatafora J.W."/>
            <person name="Tedersoo L."/>
            <person name="Vaario L.-M."/>
            <person name="Yamada A."/>
            <person name="Yan M."/>
            <person name="Wang P."/>
            <person name="Xu J."/>
            <person name="Bruns T."/>
            <person name="Baldrian P."/>
            <person name="Vilgalys R."/>
            <person name="Henrissat B."/>
            <person name="Grigoriev I.V."/>
            <person name="Hibbett D."/>
            <person name="Nagy L.G."/>
            <person name="Martin F.M."/>
        </authorList>
    </citation>
    <scope>NUCLEOTIDE SEQUENCE</scope>
    <source>
        <strain evidence="9">BED1</strain>
    </source>
</reference>
<dbReference type="SUPFAM" id="SSF48239">
    <property type="entry name" value="Terpenoid cyclases/Protein prenyltransferases"/>
    <property type="match status" value="1"/>
</dbReference>
<organism evidence="9 10">
    <name type="scientific">Boletus edulis BED1</name>
    <dbReference type="NCBI Taxonomy" id="1328754"/>
    <lineage>
        <taxon>Eukaryota</taxon>
        <taxon>Fungi</taxon>
        <taxon>Dikarya</taxon>
        <taxon>Basidiomycota</taxon>
        <taxon>Agaricomycotina</taxon>
        <taxon>Agaricomycetes</taxon>
        <taxon>Agaricomycetidae</taxon>
        <taxon>Boletales</taxon>
        <taxon>Boletineae</taxon>
        <taxon>Boletaceae</taxon>
        <taxon>Boletoideae</taxon>
        <taxon>Boletus</taxon>
    </lineage>
</organism>
<keyword evidence="10" id="KW-1185">Reference proteome</keyword>
<comment type="caution">
    <text evidence="9">The sequence shown here is derived from an EMBL/GenBank/DDBJ whole genome shotgun (WGS) entry which is preliminary data.</text>
</comment>
<dbReference type="PANTHER" id="PTHR11774">
    <property type="entry name" value="GERANYLGERANYL TRANSFERASE TYPE BETA SUBUNIT"/>
    <property type="match status" value="1"/>
</dbReference>
<keyword evidence="6" id="KW-0677">Repeat</keyword>
<dbReference type="EMBL" id="WHUW01000008">
    <property type="protein sequence ID" value="KAF8442814.1"/>
    <property type="molecule type" value="Genomic_DNA"/>
</dbReference>
<evidence type="ECO:0000256" key="2">
    <source>
        <dbReference type="ARBA" id="ARBA00010497"/>
    </source>
</evidence>
<dbReference type="Gene3D" id="1.50.10.20">
    <property type="match status" value="1"/>
</dbReference>
<dbReference type="PANTHER" id="PTHR11774:SF4">
    <property type="entry name" value="GERANYLGERANYL TRANSFERASE TYPE-1 SUBUNIT BETA"/>
    <property type="match status" value="1"/>
</dbReference>
<dbReference type="InterPro" id="IPR045089">
    <property type="entry name" value="PGGT1B-like"/>
</dbReference>
<evidence type="ECO:0000256" key="7">
    <source>
        <dbReference type="ARBA" id="ARBA00022833"/>
    </source>
</evidence>
<keyword evidence="7" id="KW-0862">Zinc</keyword>
<dbReference type="Proteomes" id="UP001194468">
    <property type="component" value="Unassembled WGS sequence"/>
</dbReference>
<evidence type="ECO:0000256" key="1">
    <source>
        <dbReference type="ARBA" id="ARBA00001947"/>
    </source>
</evidence>
<dbReference type="GO" id="GO:0005953">
    <property type="term" value="C:CAAX-protein geranylgeranyltransferase complex"/>
    <property type="evidence" value="ECO:0007669"/>
    <property type="project" value="TreeGrafter"/>
</dbReference>
<protein>
    <submittedName>
        <fullName evidence="9">Terpenoid cyclases/Protein prenyltransferase</fullName>
    </submittedName>
</protein>
<feature type="domain" description="Prenyltransferase alpha-alpha toroid" evidence="8">
    <location>
        <begin position="9"/>
        <end position="336"/>
    </location>
</feature>
<proteinExistence type="inferred from homology"/>
<keyword evidence="4" id="KW-0808">Transferase</keyword>
<evidence type="ECO:0000256" key="4">
    <source>
        <dbReference type="ARBA" id="ARBA00022679"/>
    </source>
</evidence>
<dbReference type="AlphaFoldDB" id="A0AAD4BYF6"/>
<dbReference type="GO" id="GO:0046872">
    <property type="term" value="F:metal ion binding"/>
    <property type="evidence" value="ECO:0007669"/>
    <property type="project" value="UniProtKB-KW"/>
</dbReference>
<reference evidence="9" key="2">
    <citation type="journal article" date="2020" name="Nat. Commun.">
        <title>Large-scale genome sequencing of mycorrhizal fungi provides insights into the early evolution of symbiotic traits.</title>
        <authorList>
            <person name="Miyauchi S."/>
            <person name="Kiss E."/>
            <person name="Kuo A."/>
            <person name="Drula E."/>
            <person name="Kohler A."/>
            <person name="Sanchez-Garcia M."/>
            <person name="Morin E."/>
            <person name="Andreopoulos B."/>
            <person name="Barry K.W."/>
            <person name="Bonito G."/>
            <person name="Buee M."/>
            <person name="Carver A."/>
            <person name="Chen C."/>
            <person name="Cichocki N."/>
            <person name="Clum A."/>
            <person name="Culley D."/>
            <person name="Crous P.W."/>
            <person name="Fauchery L."/>
            <person name="Girlanda M."/>
            <person name="Hayes R.D."/>
            <person name="Keri Z."/>
            <person name="LaButti K."/>
            <person name="Lipzen A."/>
            <person name="Lombard V."/>
            <person name="Magnuson J."/>
            <person name="Maillard F."/>
            <person name="Murat C."/>
            <person name="Nolan M."/>
            <person name="Ohm R.A."/>
            <person name="Pangilinan J."/>
            <person name="Pereira M.F."/>
            <person name="Perotto S."/>
            <person name="Peter M."/>
            <person name="Pfister S."/>
            <person name="Riley R."/>
            <person name="Sitrit Y."/>
            <person name="Stielow J.B."/>
            <person name="Szollosi G."/>
            <person name="Zifcakova L."/>
            <person name="Stursova M."/>
            <person name="Spatafora J.W."/>
            <person name="Tedersoo L."/>
            <person name="Vaario L.M."/>
            <person name="Yamada A."/>
            <person name="Yan M."/>
            <person name="Wang P."/>
            <person name="Xu J."/>
            <person name="Bruns T."/>
            <person name="Baldrian P."/>
            <person name="Vilgalys R."/>
            <person name="Dunand C."/>
            <person name="Henrissat B."/>
            <person name="Grigoriev I.V."/>
            <person name="Hibbett D."/>
            <person name="Nagy L.G."/>
            <person name="Martin F.M."/>
        </authorList>
    </citation>
    <scope>NUCLEOTIDE SEQUENCE</scope>
    <source>
        <strain evidence="9">BED1</strain>
    </source>
</reference>
<keyword evidence="3" id="KW-0637">Prenyltransferase</keyword>
<gene>
    <name evidence="9" type="ORF">L210DRAFT_3476879</name>
</gene>
<name>A0AAD4BYF6_BOLED</name>
<accession>A0AAD4BYF6</accession>
<dbReference type="GO" id="GO:0004662">
    <property type="term" value="F:CAAX-protein geranylgeranyltransferase activity"/>
    <property type="evidence" value="ECO:0007669"/>
    <property type="project" value="TreeGrafter"/>
</dbReference>
<keyword evidence="5" id="KW-0479">Metal-binding</keyword>
<comment type="similarity">
    <text evidence="2">Belongs to the protein prenyltransferase subunit beta family.</text>
</comment>
<sequence>MDSLSPLATGAHATHCERCLLGLPSSQVDIDPSKMALAFYCLGSLDLTGQFANESTKAQNKEGWRQWIWEQQIKGPCGTGFRPGNYMSTSGEDTNYSESSENSPHIILTYTALLSLAILRDDFSQLDRPGIIKVLRACQNEDGSFSSEPYGGDADVRTTYCAFVISSMLDDWSGVRLESALRFIAACRSYEGGYGQVPFAEAAGGPTYCALASIFLAGKGSCLTDRERKQTIRWLTQNQVSPGGYCGRTNKEADACYCFWCGASLLILGAREFVCELSLCKFIASCQFKYGGISKAPKEHPDPYHTYLALAAVAMYPPSNSAELSWKLEPLDPLLNANVATSDWARKYIPSRS</sequence>